<dbReference type="InterPro" id="IPR012001">
    <property type="entry name" value="Thiamin_PyroP_enz_TPP-bd_dom"/>
</dbReference>
<evidence type="ECO:0000256" key="2">
    <source>
        <dbReference type="ARBA" id="ARBA00007812"/>
    </source>
</evidence>
<evidence type="ECO:0000259" key="8">
    <source>
        <dbReference type="Pfam" id="PF02776"/>
    </source>
</evidence>
<dbReference type="GO" id="GO:0030976">
    <property type="term" value="F:thiamine pyrophosphate binding"/>
    <property type="evidence" value="ECO:0007669"/>
    <property type="project" value="InterPro"/>
</dbReference>
<dbReference type="Gene3D" id="3.40.50.970">
    <property type="match status" value="1"/>
</dbReference>
<evidence type="ECO:0000256" key="6">
    <source>
        <dbReference type="ARBA" id="ARBA00023052"/>
    </source>
</evidence>
<evidence type="ECO:0000256" key="1">
    <source>
        <dbReference type="ARBA" id="ARBA00001964"/>
    </source>
</evidence>
<evidence type="ECO:0000313" key="9">
    <source>
        <dbReference type="EMBL" id="PMD51258.1"/>
    </source>
</evidence>
<dbReference type="GO" id="GO:0046872">
    <property type="term" value="F:metal ion binding"/>
    <property type="evidence" value="ECO:0007669"/>
    <property type="project" value="UniProtKB-KW"/>
</dbReference>
<gene>
    <name evidence="9" type="ORF">K444DRAFT_620398</name>
</gene>
<dbReference type="GeneID" id="36589776"/>
<keyword evidence="10" id="KW-1185">Reference proteome</keyword>
<organism evidence="9 10">
    <name type="scientific">Hyaloscypha bicolor E</name>
    <dbReference type="NCBI Taxonomy" id="1095630"/>
    <lineage>
        <taxon>Eukaryota</taxon>
        <taxon>Fungi</taxon>
        <taxon>Dikarya</taxon>
        <taxon>Ascomycota</taxon>
        <taxon>Pezizomycotina</taxon>
        <taxon>Leotiomycetes</taxon>
        <taxon>Helotiales</taxon>
        <taxon>Hyaloscyphaceae</taxon>
        <taxon>Hyaloscypha</taxon>
        <taxon>Hyaloscypha bicolor</taxon>
    </lineage>
</organism>
<proteinExistence type="inferred from homology"/>
<comment type="cofactor">
    <cofactor evidence="1">
        <name>thiamine diphosphate</name>
        <dbReference type="ChEBI" id="CHEBI:58937"/>
    </cofactor>
</comment>
<evidence type="ECO:0000256" key="4">
    <source>
        <dbReference type="ARBA" id="ARBA00022793"/>
    </source>
</evidence>
<dbReference type="Pfam" id="PF02776">
    <property type="entry name" value="TPP_enzyme_N"/>
    <property type="match status" value="1"/>
</dbReference>
<dbReference type="GO" id="GO:0005829">
    <property type="term" value="C:cytosol"/>
    <property type="evidence" value="ECO:0007669"/>
    <property type="project" value="TreeGrafter"/>
</dbReference>
<dbReference type="GO" id="GO:0000949">
    <property type="term" value="P:aromatic amino acid family catabolic process to alcohol via Ehrlich pathway"/>
    <property type="evidence" value="ECO:0007669"/>
    <property type="project" value="TreeGrafter"/>
</dbReference>
<evidence type="ECO:0000256" key="7">
    <source>
        <dbReference type="ARBA" id="ARBA00023239"/>
    </source>
</evidence>
<accession>A0A2J6SKF4</accession>
<keyword evidence="7" id="KW-0456">Lyase</keyword>
<dbReference type="OrthoDB" id="3970464at2759"/>
<keyword evidence="3" id="KW-0479">Metal-binding</keyword>
<dbReference type="SUPFAM" id="SSF52518">
    <property type="entry name" value="Thiamin diphosphate-binding fold (THDP-binding)"/>
    <property type="match status" value="1"/>
</dbReference>
<dbReference type="PANTHER" id="PTHR43452:SF1">
    <property type="entry name" value="PYRUVATE DECARBOXYLASE C186.09-RELATED"/>
    <property type="match status" value="1"/>
</dbReference>
<dbReference type="EMBL" id="KZ613912">
    <property type="protein sequence ID" value="PMD51258.1"/>
    <property type="molecule type" value="Genomic_DNA"/>
</dbReference>
<name>A0A2J6SKF4_9HELO</name>
<keyword evidence="6" id="KW-0786">Thiamine pyrophosphate</keyword>
<evidence type="ECO:0000256" key="5">
    <source>
        <dbReference type="ARBA" id="ARBA00022842"/>
    </source>
</evidence>
<dbReference type="RefSeq" id="XP_024728162.1">
    <property type="nucleotide sequence ID" value="XM_024881699.1"/>
</dbReference>
<dbReference type="AlphaFoldDB" id="A0A2J6SKF4"/>
<comment type="similarity">
    <text evidence="2">Belongs to the TPP enzyme family.</text>
</comment>
<protein>
    <recommendedName>
        <fullName evidence="8">Thiamine pyrophosphate enzyme N-terminal TPP-binding domain-containing protein</fullName>
    </recommendedName>
</protein>
<dbReference type="STRING" id="1095630.A0A2J6SKF4"/>
<dbReference type="InParanoid" id="A0A2J6SKF4"/>
<feature type="domain" description="Thiamine pyrophosphate enzyme N-terminal TPP-binding" evidence="8">
    <location>
        <begin position="7"/>
        <end position="110"/>
    </location>
</feature>
<dbReference type="InterPro" id="IPR012110">
    <property type="entry name" value="PDC/IPDC-like"/>
</dbReference>
<evidence type="ECO:0000256" key="3">
    <source>
        <dbReference type="ARBA" id="ARBA00022723"/>
    </source>
</evidence>
<keyword evidence="5" id="KW-0460">Magnesium</keyword>
<dbReference type="InterPro" id="IPR029061">
    <property type="entry name" value="THDP-binding"/>
</dbReference>
<sequence length="143" mass="15211">MAHSTFTVGNYLAERLVQIGIRHHFVVPGDYNLILLDKLGGKLDLFGKPALIEVGCANELNCSMAAEGYAQANSAAACVVTYSVGALSAFNSTGSAYAENLPLILLSGLPILIIQANSISCTIYSGRAISHISSRWRRRSPAI</sequence>
<dbReference type="GO" id="GO:0004737">
    <property type="term" value="F:pyruvate decarboxylase activity"/>
    <property type="evidence" value="ECO:0007669"/>
    <property type="project" value="TreeGrafter"/>
</dbReference>
<dbReference type="PANTHER" id="PTHR43452">
    <property type="entry name" value="PYRUVATE DECARBOXYLASE"/>
    <property type="match status" value="1"/>
</dbReference>
<reference evidence="9 10" key="1">
    <citation type="submission" date="2016-04" db="EMBL/GenBank/DDBJ databases">
        <title>A degradative enzymes factory behind the ericoid mycorrhizal symbiosis.</title>
        <authorList>
            <consortium name="DOE Joint Genome Institute"/>
            <person name="Martino E."/>
            <person name="Morin E."/>
            <person name="Grelet G."/>
            <person name="Kuo A."/>
            <person name="Kohler A."/>
            <person name="Daghino S."/>
            <person name="Barry K."/>
            <person name="Choi C."/>
            <person name="Cichocki N."/>
            <person name="Clum A."/>
            <person name="Copeland A."/>
            <person name="Hainaut M."/>
            <person name="Haridas S."/>
            <person name="Labutti K."/>
            <person name="Lindquist E."/>
            <person name="Lipzen A."/>
            <person name="Khouja H.-R."/>
            <person name="Murat C."/>
            <person name="Ohm R."/>
            <person name="Olson A."/>
            <person name="Spatafora J."/>
            <person name="Veneault-Fourrey C."/>
            <person name="Henrissat B."/>
            <person name="Grigoriev I."/>
            <person name="Martin F."/>
            <person name="Perotto S."/>
        </authorList>
    </citation>
    <scope>NUCLEOTIDE SEQUENCE [LARGE SCALE GENOMIC DNA]</scope>
    <source>
        <strain evidence="9 10">E</strain>
    </source>
</reference>
<evidence type="ECO:0000313" key="10">
    <source>
        <dbReference type="Proteomes" id="UP000235371"/>
    </source>
</evidence>
<keyword evidence="4" id="KW-0210">Decarboxylase</keyword>
<dbReference type="Proteomes" id="UP000235371">
    <property type="component" value="Unassembled WGS sequence"/>
</dbReference>